<sequence>MKRPHLIPGTTEPAALCGHLAVAIAANSLPKLPTTKLPQRHRNQPPARNFCEKEIRMDSLSRNYEFMKRYAPFQLFALNASERVSWVGPPLSEEPLNASISYLQLFGT</sequence>
<evidence type="ECO:0000313" key="2">
    <source>
        <dbReference type="Proteomes" id="UP001054945"/>
    </source>
</evidence>
<dbReference type="Proteomes" id="UP001054945">
    <property type="component" value="Unassembled WGS sequence"/>
</dbReference>
<proteinExistence type="predicted"/>
<accession>A0AAV4R564</accession>
<evidence type="ECO:0000313" key="1">
    <source>
        <dbReference type="EMBL" id="GIY15512.1"/>
    </source>
</evidence>
<reference evidence="1 2" key="1">
    <citation type="submission" date="2021-06" db="EMBL/GenBank/DDBJ databases">
        <title>Caerostris extrusa draft genome.</title>
        <authorList>
            <person name="Kono N."/>
            <person name="Arakawa K."/>
        </authorList>
    </citation>
    <scope>NUCLEOTIDE SEQUENCE [LARGE SCALE GENOMIC DNA]</scope>
</reference>
<gene>
    <name evidence="1" type="ORF">CEXT_739311</name>
</gene>
<comment type="caution">
    <text evidence="1">The sequence shown here is derived from an EMBL/GenBank/DDBJ whole genome shotgun (WGS) entry which is preliminary data.</text>
</comment>
<keyword evidence="2" id="KW-1185">Reference proteome</keyword>
<dbReference type="AlphaFoldDB" id="A0AAV4R564"/>
<protein>
    <submittedName>
        <fullName evidence="1">Uncharacterized protein</fullName>
    </submittedName>
</protein>
<dbReference type="EMBL" id="BPLR01007243">
    <property type="protein sequence ID" value="GIY15512.1"/>
    <property type="molecule type" value="Genomic_DNA"/>
</dbReference>
<name>A0AAV4R564_CAEEX</name>
<organism evidence="1 2">
    <name type="scientific">Caerostris extrusa</name>
    <name type="common">Bark spider</name>
    <name type="synonym">Caerostris bankana</name>
    <dbReference type="NCBI Taxonomy" id="172846"/>
    <lineage>
        <taxon>Eukaryota</taxon>
        <taxon>Metazoa</taxon>
        <taxon>Ecdysozoa</taxon>
        <taxon>Arthropoda</taxon>
        <taxon>Chelicerata</taxon>
        <taxon>Arachnida</taxon>
        <taxon>Araneae</taxon>
        <taxon>Araneomorphae</taxon>
        <taxon>Entelegynae</taxon>
        <taxon>Araneoidea</taxon>
        <taxon>Araneidae</taxon>
        <taxon>Caerostris</taxon>
    </lineage>
</organism>